<gene>
    <name evidence="4" type="ORF">C0Z19_14130</name>
</gene>
<dbReference type="InterPro" id="IPR014911">
    <property type="entry name" value="PilS_N"/>
</dbReference>
<protein>
    <submittedName>
        <fullName evidence="4">Pilus assembly protein</fullName>
    </submittedName>
</protein>
<feature type="domain" description="Type 4 secretion system PilS N-terminal" evidence="3">
    <location>
        <begin position="57"/>
        <end position="187"/>
    </location>
</feature>
<proteinExistence type="predicted"/>
<keyword evidence="2" id="KW-0472">Membrane</keyword>
<evidence type="ECO:0000313" key="4">
    <source>
        <dbReference type="EMBL" id="PMS24399.1"/>
    </source>
</evidence>
<keyword evidence="5" id="KW-1185">Reference proteome</keyword>
<keyword evidence="2" id="KW-0812">Transmembrane</keyword>
<sequence length="187" mass="19053">MKPDRRLVKPAALPRSTPRARHRQRGASLLEGIAYLGIAAIVVIGAIALLRTAFGSANANTMLEQLSSMQTAARKLYMTTQGNYGAAALDGPIIAAGAVPQGMSVDTANSKITNAWGGAVTLMGANTTFTISYASVPQDVCVDALTGTTTGFTQVAVNGAAAVPTPVSPTAATNACTASNSIVWTSN</sequence>
<feature type="transmembrane region" description="Helical" evidence="2">
    <location>
        <begin position="29"/>
        <end position="50"/>
    </location>
</feature>
<dbReference type="InterPro" id="IPR045584">
    <property type="entry name" value="Pilin-like"/>
</dbReference>
<accession>A0A2N7W4T4</accession>
<dbReference type="Gene3D" id="3.30.1690.10">
    <property type="entry name" value="TcpA-like pilin"/>
    <property type="match status" value="1"/>
</dbReference>
<comment type="caution">
    <text evidence="4">The sequence shown here is derived from an EMBL/GenBank/DDBJ whole genome shotgun (WGS) entry which is preliminary data.</text>
</comment>
<dbReference type="RefSeq" id="WP_102610451.1">
    <property type="nucleotide sequence ID" value="NZ_CADIKD010000007.1"/>
</dbReference>
<feature type="region of interest" description="Disordered" evidence="1">
    <location>
        <begin position="1"/>
        <end position="24"/>
    </location>
</feature>
<name>A0A2N7W4T4_9BURK</name>
<dbReference type="Pfam" id="PF08805">
    <property type="entry name" value="PilS"/>
    <property type="match status" value="1"/>
</dbReference>
<evidence type="ECO:0000313" key="5">
    <source>
        <dbReference type="Proteomes" id="UP000235347"/>
    </source>
</evidence>
<dbReference type="Proteomes" id="UP000235347">
    <property type="component" value="Unassembled WGS sequence"/>
</dbReference>
<organism evidence="4 5">
    <name type="scientific">Trinickia soli</name>
    <dbReference type="NCBI Taxonomy" id="380675"/>
    <lineage>
        <taxon>Bacteria</taxon>
        <taxon>Pseudomonadati</taxon>
        <taxon>Pseudomonadota</taxon>
        <taxon>Betaproteobacteria</taxon>
        <taxon>Burkholderiales</taxon>
        <taxon>Burkholderiaceae</taxon>
        <taxon>Trinickia</taxon>
    </lineage>
</organism>
<reference evidence="4 5" key="1">
    <citation type="submission" date="2018-01" db="EMBL/GenBank/DDBJ databases">
        <title>Whole genome analyses suggest that Burkholderia sensu lato contains two further novel genera in the rhizoxinica-symbiotica group Mycetohabitans gen. nov., and Trinickia gen. nov.: implications for the evolution of diazotrophy and nodulation in the Burkholderiaceae.</title>
        <authorList>
            <person name="Estrada-de los Santos P."/>
            <person name="Palmer M."/>
            <person name="Chavez-Ramirez B."/>
            <person name="Beukes C."/>
            <person name="Steenkamp E.T."/>
            <person name="Hirsch A.M."/>
            <person name="Manyaka P."/>
            <person name="Maluk M."/>
            <person name="Lafos M."/>
            <person name="Crook M."/>
            <person name="Gross E."/>
            <person name="Simon M.F."/>
            <person name="Bueno dos Reis Junior F."/>
            <person name="Poole P.S."/>
            <person name="Venter S.N."/>
            <person name="James E.K."/>
        </authorList>
    </citation>
    <scope>NUCLEOTIDE SEQUENCE [LARGE SCALE GENOMIC DNA]</scope>
    <source>
        <strain evidence="4 5">GP25-8</strain>
    </source>
</reference>
<keyword evidence="2" id="KW-1133">Transmembrane helix</keyword>
<dbReference type="SUPFAM" id="SSF54523">
    <property type="entry name" value="Pili subunits"/>
    <property type="match status" value="1"/>
</dbReference>
<evidence type="ECO:0000256" key="1">
    <source>
        <dbReference type="SAM" id="MobiDB-lite"/>
    </source>
</evidence>
<evidence type="ECO:0000256" key="2">
    <source>
        <dbReference type="SAM" id="Phobius"/>
    </source>
</evidence>
<evidence type="ECO:0000259" key="3">
    <source>
        <dbReference type="Pfam" id="PF08805"/>
    </source>
</evidence>
<dbReference type="EMBL" id="PNYB01000010">
    <property type="protein sequence ID" value="PMS24399.1"/>
    <property type="molecule type" value="Genomic_DNA"/>
</dbReference>
<dbReference type="AlphaFoldDB" id="A0A2N7W4T4"/>